<protein>
    <recommendedName>
        <fullName evidence="15">Coproporphyrinogen-III oxidase</fullName>
        <ecNumber evidence="15">1.3.98.3</ecNumber>
    </recommendedName>
</protein>
<evidence type="ECO:0000259" key="16">
    <source>
        <dbReference type="PROSITE" id="PS51918"/>
    </source>
</evidence>
<dbReference type="CDD" id="cd01335">
    <property type="entry name" value="Radical_SAM"/>
    <property type="match status" value="1"/>
</dbReference>
<dbReference type="InterPro" id="IPR034505">
    <property type="entry name" value="Coproporphyrinogen-III_oxidase"/>
</dbReference>
<dbReference type="SUPFAM" id="SSF102114">
    <property type="entry name" value="Radical SAM enzymes"/>
    <property type="match status" value="1"/>
</dbReference>
<dbReference type="PIRSF" id="PIRSF000167">
    <property type="entry name" value="HemN"/>
    <property type="match status" value="1"/>
</dbReference>
<evidence type="ECO:0000256" key="3">
    <source>
        <dbReference type="ARBA" id="ARBA00005493"/>
    </source>
</evidence>
<comment type="pathway">
    <text evidence="2 15">Porphyrin-containing compound metabolism; protoporphyrin-IX biosynthesis; protoporphyrinogen-IX from coproporphyrinogen-III (AdoMet route): step 1/1.</text>
</comment>
<evidence type="ECO:0000256" key="11">
    <source>
        <dbReference type="ARBA" id="ARBA00023014"/>
    </source>
</evidence>
<evidence type="ECO:0000256" key="12">
    <source>
        <dbReference type="ARBA" id="ARBA00023244"/>
    </source>
</evidence>
<comment type="similarity">
    <text evidence="3 15">Belongs to the anaerobic coproporphyrinogen-III oxidase family.</text>
</comment>
<comment type="function">
    <text evidence="13">Involved in the heme biosynthesis. Catalyzes the anaerobic oxidative decarboxylation of propionate groups of rings A and B of coproporphyrinogen III to yield the vinyl groups in protoporphyrinogen IX.</text>
</comment>
<comment type="subunit">
    <text evidence="4">Monomer.</text>
</comment>
<keyword evidence="18" id="KW-1185">Reference proteome</keyword>
<dbReference type="Pfam" id="PF06969">
    <property type="entry name" value="HemN_C"/>
    <property type="match status" value="1"/>
</dbReference>
<evidence type="ECO:0000256" key="8">
    <source>
        <dbReference type="ARBA" id="ARBA00022723"/>
    </source>
</evidence>
<proteinExistence type="inferred from homology"/>
<evidence type="ECO:0000256" key="2">
    <source>
        <dbReference type="ARBA" id="ARBA00004785"/>
    </source>
</evidence>
<dbReference type="EMBL" id="CP063982">
    <property type="protein sequence ID" value="UOD51021.1"/>
    <property type="molecule type" value="Genomic_DNA"/>
</dbReference>
<feature type="domain" description="Radical SAM core" evidence="16">
    <location>
        <begin position="54"/>
        <end position="287"/>
    </location>
</feature>
<reference evidence="17 18" key="1">
    <citation type="submission" date="2020-11" db="EMBL/GenBank/DDBJ databases">
        <title>Algicoccus daihaiensis sp.nov., isolated from Daihai Lake in Inner Mongolia.</title>
        <authorList>
            <person name="Kai J."/>
        </authorList>
    </citation>
    <scope>NUCLEOTIDE SEQUENCE [LARGE SCALE GENOMIC DNA]</scope>
    <source>
        <strain evidence="18">f23</strain>
    </source>
</reference>
<keyword evidence="8 15" id="KW-0479">Metal-binding</keyword>
<evidence type="ECO:0000313" key="18">
    <source>
        <dbReference type="Proteomes" id="UP000831607"/>
    </source>
</evidence>
<dbReference type="InterPro" id="IPR058240">
    <property type="entry name" value="rSAM_sf"/>
</dbReference>
<dbReference type="NCBIfam" id="TIGR00538">
    <property type="entry name" value="hemN"/>
    <property type="match status" value="1"/>
</dbReference>
<dbReference type="InterPro" id="IPR010723">
    <property type="entry name" value="HemN_C"/>
</dbReference>
<name>A0ABY4AL50_9BURK</name>
<comment type="catalytic activity">
    <reaction evidence="14 15">
        <text>coproporphyrinogen III + 2 S-adenosyl-L-methionine = protoporphyrinogen IX + 2 5'-deoxyadenosine + 2 L-methionine + 2 CO2</text>
        <dbReference type="Rhea" id="RHEA:15425"/>
        <dbReference type="ChEBI" id="CHEBI:16526"/>
        <dbReference type="ChEBI" id="CHEBI:17319"/>
        <dbReference type="ChEBI" id="CHEBI:57307"/>
        <dbReference type="ChEBI" id="CHEBI:57309"/>
        <dbReference type="ChEBI" id="CHEBI:57844"/>
        <dbReference type="ChEBI" id="CHEBI:59789"/>
        <dbReference type="EC" id="1.3.98.3"/>
    </reaction>
</comment>
<sequence>MELAHLTTLDFDAAMIARHDGSGPRYTSYPTADRFQSGSVSTHYIEALRERDAGHADAPLSLYVHIPFCDTVCYYCACNKIVTKHKFKADPYLDDLEKEIGLIRKLFHEAPVVSQLHFGGGTPTFLTNMQMERLLKMLHANFRFADDAECSVEIDPRRLEPGVLKLMADYGFNRMSLGVQDVDEAVQKAINRVQPVAVTGQVLDEARSLGYKSINMDLIYGLPLQSVNTMYRTLKTVLAWRPDRIALYSYAHLPDRFKPQRRIDNDAIPSPQEKLAMLKLAVTTLLDAGYVYIGMDHFALPDDELAQSMDEGTLQRNFQGYSTRADCDLIALGVSAISRIGHVYAQNARTLEEYHEMLEREELPLIRGLVMNRDDEIRRDAIHSLLCQSKLSFTDMGQTWGIDAQEYFVEDLDALRGLQSDGLVEIDDQQVTITPKGRFLSRVVAMRFDKYLRMGQPMARYSKVI</sequence>
<evidence type="ECO:0000256" key="6">
    <source>
        <dbReference type="ARBA" id="ARBA00022490"/>
    </source>
</evidence>
<keyword evidence="6 15" id="KW-0963">Cytoplasm</keyword>
<dbReference type="Proteomes" id="UP000831607">
    <property type="component" value="Chromosome"/>
</dbReference>
<evidence type="ECO:0000256" key="7">
    <source>
        <dbReference type="ARBA" id="ARBA00022691"/>
    </source>
</evidence>
<keyword evidence="5 15" id="KW-0004">4Fe-4S</keyword>
<dbReference type="InterPro" id="IPR006638">
    <property type="entry name" value="Elp3/MiaA/NifB-like_rSAM"/>
</dbReference>
<evidence type="ECO:0000256" key="4">
    <source>
        <dbReference type="ARBA" id="ARBA00011245"/>
    </source>
</evidence>
<evidence type="ECO:0000256" key="10">
    <source>
        <dbReference type="ARBA" id="ARBA00023004"/>
    </source>
</evidence>
<evidence type="ECO:0000313" key="17">
    <source>
        <dbReference type="EMBL" id="UOD51021.1"/>
    </source>
</evidence>
<dbReference type="EC" id="1.3.98.3" evidence="15"/>
<dbReference type="PROSITE" id="PS51918">
    <property type="entry name" value="RADICAL_SAM"/>
    <property type="match status" value="1"/>
</dbReference>
<dbReference type="Gene3D" id="1.10.10.920">
    <property type="match status" value="1"/>
</dbReference>
<dbReference type="PANTHER" id="PTHR13932:SF6">
    <property type="entry name" value="OXYGEN-INDEPENDENT COPROPORPHYRINOGEN III OXIDASE"/>
    <property type="match status" value="1"/>
</dbReference>
<evidence type="ECO:0000256" key="15">
    <source>
        <dbReference type="PIRNR" id="PIRNR000167"/>
    </source>
</evidence>
<dbReference type="InterPro" id="IPR007197">
    <property type="entry name" value="rSAM"/>
</dbReference>
<dbReference type="InterPro" id="IPR023404">
    <property type="entry name" value="rSAM_horseshoe"/>
</dbReference>
<evidence type="ECO:0000256" key="14">
    <source>
        <dbReference type="ARBA" id="ARBA00048321"/>
    </source>
</evidence>
<evidence type="ECO:0000256" key="1">
    <source>
        <dbReference type="ARBA" id="ARBA00004496"/>
    </source>
</evidence>
<dbReference type="InterPro" id="IPR004558">
    <property type="entry name" value="Coprogen_oxidase_HemN"/>
</dbReference>
<organism evidence="17 18">
    <name type="scientific">Orrella daihaiensis</name>
    <dbReference type="NCBI Taxonomy" id="2782176"/>
    <lineage>
        <taxon>Bacteria</taxon>
        <taxon>Pseudomonadati</taxon>
        <taxon>Pseudomonadota</taxon>
        <taxon>Betaproteobacteria</taxon>
        <taxon>Burkholderiales</taxon>
        <taxon>Alcaligenaceae</taxon>
        <taxon>Orrella</taxon>
    </lineage>
</organism>
<dbReference type="SMART" id="SM00729">
    <property type="entry name" value="Elp3"/>
    <property type="match status" value="1"/>
</dbReference>
<comment type="cofactor">
    <cofactor evidence="15">
        <name>[4Fe-4S] cluster</name>
        <dbReference type="ChEBI" id="CHEBI:49883"/>
    </cofactor>
    <text evidence="15">Binds 1 [4Fe-4S] cluster. The cluster is coordinated with 3 cysteines and an exchangeable S-adenosyl-L-methionine.</text>
</comment>
<accession>A0ABY4AL50</accession>
<keyword evidence="10 15" id="KW-0408">Iron</keyword>
<dbReference type="SFLD" id="SFLDS00029">
    <property type="entry name" value="Radical_SAM"/>
    <property type="match status" value="1"/>
</dbReference>
<dbReference type="PANTHER" id="PTHR13932">
    <property type="entry name" value="COPROPORPHYRINIGEN III OXIDASE"/>
    <property type="match status" value="1"/>
</dbReference>
<dbReference type="SFLD" id="SFLDG01065">
    <property type="entry name" value="anaerobic_coproporphyrinogen-I"/>
    <property type="match status" value="1"/>
</dbReference>
<comment type="subcellular location">
    <subcellularLocation>
        <location evidence="1 15">Cytoplasm</location>
    </subcellularLocation>
</comment>
<evidence type="ECO:0000256" key="5">
    <source>
        <dbReference type="ARBA" id="ARBA00022485"/>
    </source>
</evidence>
<evidence type="ECO:0000256" key="9">
    <source>
        <dbReference type="ARBA" id="ARBA00023002"/>
    </source>
</evidence>
<keyword evidence="9 15" id="KW-0560">Oxidoreductase</keyword>
<dbReference type="GO" id="GO:0051989">
    <property type="term" value="F:coproporphyrinogen dehydrogenase activity"/>
    <property type="evidence" value="ECO:0007669"/>
    <property type="project" value="UniProtKB-EC"/>
</dbReference>
<gene>
    <name evidence="17" type="primary">hemN</name>
    <name evidence="17" type="ORF">DHf2319_03695</name>
</gene>
<keyword evidence="12 15" id="KW-0627">Porphyrin biosynthesis</keyword>
<dbReference type="RefSeq" id="WP_243479449.1">
    <property type="nucleotide sequence ID" value="NZ_CP063982.1"/>
</dbReference>
<keyword evidence="11 15" id="KW-0411">Iron-sulfur</keyword>
<keyword evidence="7 15" id="KW-0949">S-adenosyl-L-methionine</keyword>
<dbReference type="Gene3D" id="3.80.30.20">
    <property type="entry name" value="tm_1862 like domain"/>
    <property type="match status" value="1"/>
</dbReference>
<dbReference type="Pfam" id="PF04055">
    <property type="entry name" value="Radical_SAM"/>
    <property type="match status" value="1"/>
</dbReference>
<evidence type="ECO:0000256" key="13">
    <source>
        <dbReference type="ARBA" id="ARBA00024295"/>
    </source>
</evidence>